<accession>A0ACB8H6Q6</accession>
<proteinExistence type="predicted"/>
<dbReference type="EMBL" id="JAFIQS020000004">
    <property type="protein sequence ID" value="KAH9483347.1"/>
    <property type="molecule type" value="Genomic_DNA"/>
</dbReference>
<comment type="caution">
    <text evidence="1">The sequence shown here is derived from an EMBL/GenBank/DDBJ whole genome shotgun (WGS) entry which is preliminary data.</text>
</comment>
<dbReference type="Proteomes" id="UP000664032">
    <property type="component" value="Unassembled WGS sequence"/>
</dbReference>
<protein>
    <submittedName>
        <fullName evidence="1">Uncharacterized protein</fullName>
    </submittedName>
</protein>
<gene>
    <name evidence="1" type="ORF">JR316_0005453</name>
</gene>
<name>A0ACB8H6Q6_PSICU</name>
<evidence type="ECO:0000313" key="1">
    <source>
        <dbReference type="EMBL" id="KAH9483347.1"/>
    </source>
</evidence>
<keyword evidence="2" id="KW-1185">Reference proteome</keyword>
<sequence>MEPNTTGTPTPTPPVVVALIHPDNIRNFHRIASSTAEIKKNRSMHGYVCRECHKTSSAEIKVLQCARVSVDGLKERGTAQGRPKHKSICVELKASTAKLIPSFVANPALYFYLGKALVMLFKIHENPRPDIPLVAMCEAELRIADPVRAALIASGHVQPDPEGKDEAMLQIRSLQILDPRIAMERTRKSMWNTAREGLRSDGRPSVHVIMLDFTIKDVKWQGTTYAFPIEERVVEAVKSGAISVRKSVVNGTTVRPSSVQTCIEPAHKANCQDMNTATAKLIPTLVANEYLSVTLAMALTLLYGLHSSPRPDSHFVAKCEAEIVPSDFARHLFLATSQARVDNEEGMLELSSLTPLDPKEMMETTRTTMWKGTKDTLHKLGHPDQHVIIVDFKIKGVKQGTTVAIPIDNAILKTVSMNLPAVRKSAISGTLTFPQSVEMYLE</sequence>
<reference evidence="1" key="1">
    <citation type="submission" date="2021-10" db="EMBL/GenBank/DDBJ databases">
        <title>Psilocybe cubensis genome.</title>
        <authorList>
            <person name="Mckernan K.J."/>
            <person name="Crawford S."/>
            <person name="Trippe A."/>
            <person name="Kane L.T."/>
            <person name="Mclaughlin S."/>
        </authorList>
    </citation>
    <scope>NUCLEOTIDE SEQUENCE</scope>
    <source>
        <strain evidence="1">MGC-MH-2018</strain>
    </source>
</reference>
<organism evidence="1 2">
    <name type="scientific">Psilocybe cubensis</name>
    <name type="common">Psychedelic mushroom</name>
    <name type="synonym">Stropharia cubensis</name>
    <dbReference type="NCBI Taxonomy" id="181762"/>
    <lineage>
        <taxon>Eukaryota</taxon>
        <taxon>Fungi</taxon>
        <taxon>Dikarya</taxon>
        <taxon>Basidiomycota</taxon>
        <taxon>Agaricomycotina</taxon>
        <taxon>Agaricomycetes</taxon>
        <taxon>Agaricomycetidae</taxon>
        <taxon>Agaricales</taxon>
        <taxon>Agaricineae</taxon>
        <taxon>Strophariaceae</taxon>
        <taxon>Psilocybe</taxon>
    </lineage>
</organism>
<evidence type="ECO:0000313" key="2">
    <source>
        <dbReference type="Proteomes" id="UP000664032"/>
    </source>
</evidence>